<dbReference type="Proteomes" id="UP000030755">
    <property type="component" value="Unassembled WGS sequence"/>
</dbReference>
<feature type="transmembrane region" description="Helical" evidence="9">
    <location>
        <begin position="170"/>
        <end position="194"/>
    </location>
</feature>
<evidence type="ECO:0000256" key="8">
    <source>
        <dbReference type="PROSITE-ProRule" id="PRU00175"/>
    </source>
</evidence>
<reference evidence="11 13" key="1">
    <citation type="journal article" date="2013" name="Curr. Biol.">
        <title>Shared signatures of parasitism and phylogenomics unite Cryptomycota and microsporidia.</title>
        <authorList>
            <person name="James T.Y."/>
            <person name="Pelin A."/>
            <person name="Bonen L."/>
            <person name="Ahrendt S."/>
            <person name="Sain D."/>
            <person name="Corradi N."/>
            <person name="Stajich J.E."/>
        </authorList>
    </citation>
    <scope>NUCLEOTIDE SEQUENCE [LARGE SCALE GENOMIC DNA]</scope>
    <source>
        <strain evidence="11 13">CSF55</strain>
        <strain evidence="11 13">CSF55</strain>
    </source>
</reference>
<evidence type="ECO:0000256" key="7">
    <source>
        <dbReference type="ARBA" id="ARBA00023136"/>
    </source>
</evidence>
<evidence type="ECO:0000313" key="13">
    <source>
        <dbReference type="Proteomes" id="UP000030755"/>
    </source>
</evidence>
<comment type="subcellular location">
    <subcellularLocation>
        <location evidence="1">Membrane</location>
        <topology evidence="1">Single-pass membrane protein</topology>
    </subcellularLocation>
</comment>
<dbReference type="Gene3D" id="3.30.40.10">
    <property type="entry name" value="Zinc/RING finger domain, C3HC4 (zinc finger)"/>
    <property type="match status" value="1"/>
</dbReference>
<evidence type="ECO:0000256" key="5">
    <source>
        <dbReference type="ARBA" id="ARBA00022833"/>
    </source>
</evidence>
<keyword evidence="7 9" id="KW-0472">Membrane</keyword>
<evidence type="ECO:0000313" key="12">
    <source>
        <dbReference type="EMBL" id="RKP16775.1"/>
    </source>
</evidence>
<gene>
    <name evidence="11" type="ORF">O9G_003733</name>
    <name evidence="12" type="ORF">ROZALSC1DRAFT_31363</name>
</gene>
<organism evidence="11 13">
    <name type="scientific">Rozella allomycis (strain CSF55)</name>
    <dbReference type="NCBI Taxonomy" id="988480"/>
    <lineage>
        <taxon>Eukaryota</taxon>
        <taxon>Fungi</taxon>
        <taxon>Fungi incertae sedis</taxon>
        <taxon>Cryptomycota</taxon>
        <taxon>Cryptomycota incertae sedis</taxon>
        <taxon>Rozella</taxon>
    </lineage>
</organism>
<evidence type="ECO:0000256" key="6">
    <source>
        <dbReference type="ARBA" id="ARBA00022989"/>
    </source>
</evidence>
<keyword evidence="13" id="KW-1185">Reference proteome</keyword>
<dbReference type="PROSITE" id="PS50089">
    <property type="entry name" value="ZF_RING_2"/>
    <property type="match status" value="1"/>
</dbReference>
<dbReference type="HOGENOM" id="CLU_035275_0_0_1"/>
<keyword evidence="5" id="KW-0862">Zinc</keyword>
<dbReference type="PANTHER" id="PTHR46539">
    <property type="entry name" value="E3 UBIQUITIN-PROTEIN LIGASE ATL42"/>
    <property type="match status" value="1"/>
</dbReference>
<dbReference type="GO" id="GO:0008270">
    <property type="term" value="F:zinc ion binding"/>
    <property type="evidence" value="ECO:0007669"/>
    <property type="project" value="UniProtKB-KW"/>
</dbReference>
<proteinExistence type="predicted"/>
<dbReference type="Pfam" id="PF02225">
    <property type="entry name" value="PA"/>
    <property type="match status" value="1"/>
</dbReference>
<feature type="domain" description="RING-type" evidence="10">
    <location>
        <begin position="232"/>
        <end position="274"/>
    </location>
</feature>
<dbReference type="InterPro" id="IPR001841">
    <property type="entry name" value="Znf_RING"/>
</dbReference>
<evidence type="ECO:0000256" key="2">
    <source>
        <dbReference type="ARBA" id="ARBA00022692"/>
    </source>
</evidence>
<evidence type="ECO:0000256" key="4">
    <source>
        <dbReference type="ARBA" id="ARBA00022771"/>
    </source>
</evidence>
<dbReference type="Proteomes" id="UP000281549">
    <property type="component" value="Unassembled WGS sequence"/>
</dbReference>
<dbReference type="InterPro" id="IPR013083">
    <property type="entry name" value="Znf_RING/FYVE/PHD"/>
</dbReference>
<keyword evidence="3" id="KW-0479">Metal-binding</keyword>
<sequence>MASFGEFSSSLSGFLIPVSYLGSSEKGCSQIEYPFYGLKPVKTESFSAFPWIALVERGKCSFVDKARAMQASGASGMIVGDNEDSGLGLITMYSGSDAKDVTIYPTFVSRHSYNTLLEQSLKNFHEFEIIDESDAVKNPSDWAENAISWNRHLLPSLPIVIISEEYNIQWPLVDIIVIGACLPILVGVFIYALWKIRRRRQRLQSENRPKISQEKVKSLPIVPYSGPLEEACPICLDDFKKDMDLKQLPCRHLFHVECIDSWLLNHKNFCPMCKLPVFNDEAKGDPAADEEAGLLQNEIVQYNTFDDNQANGNNQERHE</sequence>
<protein>
    <recommendedName>
        <fullName evidence="10">RING-type domain-containing protein</fullName>
    </recommendedName>
</protein>
<dbReference type="EMBL" id="ML006246">
    <property type="protein sequence ID" value="RKP16775.1"/>
    <property type="molecule type" value="Genomic_DNA"/>
</dbReference>
<keyword evidence="6 9" id="KW-1133">Transmembrane helix</keyword>
<dbReference type="SUPFAM" id="SSF52025">
    <property type="entry name" value="PA domain"/>
    <property type="match status" value="1"/>
</dbReference>
<dbReference type="SUPFAM" id="SSF57850">
    <property type="entry name" value="RING/U-box"/>
    <property type="match status" value="1"/>
</dbReference>
<dbReference type="OrthoDB" id="8062037at2759"/>
<reference evidence="14" key="2">
    <citation type="journal article" date="2018" name="Nat. Microbiol.">
        <title>Leveraging single-cell genomics to expand the fungal tree of life.</title>
        <authorList>
            <person name="Ahrendt S.R."/>
            <person name="Quandt C.A."/>
            <person name="Ciobanu D."/>
            <person name="Clum A."/>
            <person name="Salamov A."/>
            <person name="Andreopoulos B."/>
            <person name="Cheng J.F."/>
            <person name="Woyke T."/>
            <person name="Pelin A."/>
            <person name="Henrissat B."/>
            <person name="Reynolds N.K."/>
            <person name="Benny G.L."/>
            <person name="Smith M.E."/>
            <person name="James T.Y."/>
            <person name="Grigoriev I.V."/>
        </authorList>
    </citation>
    <scope>NUCLEOTIDE SEQUENCE [LARGE SCALE GENOMIC DNA]</scope>
    <source>
        <strain evidence="14">CSF55</strain>
    </source>
</reference>
<dbReference type="EMBL" id="KE560987">
    <property type="protein sequence ID" value="EPZ34134.1"/>
    <property type="molecule type" value="Genomic_DNA"/>
</dbReference>
<dbReference type="InterPro" id="IPR046450">
    <property type="entry name" value="PA_dom_sf"/>
</dbReference>
<dbReference type="AlphaFoldDB" id="A0A075B031"/>
<evidence type="ECO:0000259" key="10">
    <source>
        <dbReference type="PROSITE" id="PS50089"/>
    </source>
</evidence>
<reference evidence="12" key="3">
    <citation type="submission" date="2018-08" db="EMBL/GenBank/DDBJ databases">
        <title>Leveraging single-cell genomics to expand the Fungal Tree of Life.</title>
        <authorList>
            <consortium name="DOE Joint Genome Institute"/>
            <person name="Ahrendt S.R."/>
            <person name="Quandt C.A."/>
            <person name="Ciobanu D."/>
            <person name="Clum A."/>
            <person name="Salamov A."/>
            <person name="Andreopoulos B."/>
            <person name="Cheng J.-F."/>
            <person name="Woyke T."/>
            <person name="Pelin A."/>
            <person name="Henrissat B."/>
            <person name="Reynolds N."/>
            <person name="Benny G.L."/>
            <person name="Smith M.E."/>
            <person name="James T.Y."/>
            <person name="Grigoriev I.V."/>
        </authorList>
    </citation>
    <scope>NUCLEOTIDE SEQUENCE</scope>
    <source>
        <strain evidence="12">CSF55</strain>
    </source>
</reference>
<dbReference type="CDD" id="cd16454">
    <property type="entry name" value="RING-H2_PA-TM-RING"/>
    <property type="match status" value="1"/>
</dbReference>
<dbReference type="GO" id="GO:0016020">
    <property type="term" value="C:membrane"/>
    <property type="evidence" value="ECO:0007669"/>
    <property type="project" value="UniProtKB-SubCell"/>
</dbReference>
<evidence type="ECO:0000313" key="11">
    <source>
        <dbReference type="EMBL" id="EPZ34134.1"/>
    </source>
</evidence>
<evidence type="ECO:0000313" key="14">
    <source>
        <dbReference type="Proteomes" id="UP000281549"/>
    </source>
</evidence>
<dbReference type="Pfam" id="PF13639">
    <property type="entry name" value="zf-RING_2"/>
    <property type="match status" value="1"/>
</dbReference>
<accession>A0A075B031</accession>
<dbReference type="PANTHER" id="PTHR46539:SF1">
    <property type="entry name" value="E3 UBIQUITIN-PROTEIN LIGASE ATL42"/>
    <property type="match status" value="1"/>
</dbReference>
<dbReference type="STRING" id="988480.A0A075B031"/>
<evidence type="ECO:0000256" key="1">
    <source>
        <dbReference type="ARBA" id="ARBA00004167"/>
    </source>
</evidence>
<dbReference type="SMART" id="SM00184">
    <property type="entry name" value="RING"/>
    <property type="match status" value="1"/>
</dbReference>
<evidence type="ECO:0000256" key="9">
    <source>
        <dbReference type="SAM" id="Phobius"/>
    </source>
</evidence>
<keyword evidence="2 9" id="KW-0812">Transmembrane</keyword>
<dbReference type="Gene3D" id="3.50.30.30">
    <property type="match status" value="1"/>
</dbReference>
<name>A0A075B031_ROZAC</name>
<evidence type="ECO:0000256" key="3">
    <source>
        <dbReference type="ARBA" id="ARBA00022723"/>
    </source>
</evidence>
<keyword evidence="4 8" id="KW-0863">Zinc-finger</keyword>
<dbReference type="InterPro" id="IPR003137">
    <property type="entry name" value="PA_domain"/>
</dbReference>